<keyword evidence="2" id="KW-0472">Membrane</keyword>
<name>A0A9P3Q6N7_9MYCO</name>
<keyword evidence="2" id="KW-0812">Transmembrane</keyword>
<comment type="caution">
    <text evidence="4">The sequence shown here is derived from an EMBL/GenBank/DDBJ whole genome shotgun (WGS) entry which is preliminary data.</text>
</comment>
<gene>
    <name evidence="4" type="ORF">Mkiyose1413_25090</name>
    <name evidence="3" type="ORF">SRL2020028_47150</name>
</gene>
<protein>
    <submittedName>
        <fullName evidence="4">Uncharacterized protein</fullName>
    </submittedName>
</protein>
<dbReference type="EMBL" id="BRZI01000015">
    <property type="protein sequence ID" value="GLD30626.1"/>
    <property type="molecule type" value="Genomic_DNA"/>
</dbReference>
<dbReference type="EMBL" id="BRXE01000085">
    <property type="protein sequence ID" value="GLB85459.1"/>
    <property type="molecule type" value="Genomic_DNA"/>
</dbReference>
<feature type="compositionally biased region" description="Low complexity" evidence="1">
    <location>
        <begin position="488"/>
        <end position="500"/>
    </location>
</feature>
<accession>A0A9P3Q6N7</accession>
<evidence type="ECO:0000256" key="1">
    <source>
        <dbReference type="SAM" id="MobiDB-lite"/>
    </source>
</evidence>
<dbReference type="RefSeq" id="WP_236980139.1">
    <property type="nucleotide sequence ID" value="NZ_BRXE01000085.1"/>
</dbReference>
<dbReference type="Proteomes" id="UP001064782">
    <property type="component" value="Unassembled WGS sequence"/>
</dbReference>
<proteinExistence type="predicted"/>
<evidence type="ECO:0000256" key="2">
    <source>
        <dbReference type="SAM" id="Phobius"/>
    </source>
</evidence>
<keyword evidence="5" id="KW-1185">Reference proteome</keyword>
<evidence type="ECO:0000313" key="4">
    <source>
        <dbReference type="EMBL" id="GLD30626.1"/>
    </source>
</evidence>
<evidence type="ECO:0000313" key="5">
    <source>
        <dbReference type="Proteomes" id="UP001064782"/>
    </source>
</evidence>
<dbReference type="AlphaFoldDB" id="A0A9P3Q6N7"/>
<dbReference type="Proteomes" id="UP001165663">
    <property type="component" value="Unassembled WGS sequence"/>
</dbReference>
<organism evidence="4 5">
    <name type="scientific">Mycobacterium kiyosense</name>
    <dbReference type="NCBI Taxonomy" id="2871094"/>
    <lineage>
        <taxon>Bacteria</taxon>
        <taxon>Bacillati</taxon>
        <taxon>Actinomycetota</taxon>
        <taxon>Actinomycetes</taxon>
        <taxon>Mycobacteriales</taxon>
        <taxon>Mycobacteriaceae</taxon>
        <taxon>Mycobacterium</taxon>
    </lineage>
</organism>
<keyword evidence="2" id="KW-1133">Transmembrane helix</keyword>
<feature type="transmembrane region" description="Helical" evidence="2">
    <location>
        <begin position="356"/>
        <end position="377"/>
    </location>
</feature>
<feature type="transmembrane region" description="Helical" evidence="2">
    <location>
        <begin position="326"/>
        <end position="350"/>
    </location>
</feature>
<reference evidence="4" key="1">
    <citation type="submission" date="2022-08" db="EMBL/GenBank/DDBJ databases">
        <title>Mycobacterium kiyosense sp. nov., scotochromogenic slow-glowing species isolated from respiratory specimens.</title>
        <authorList>
            <person name="Fukano H."/>
            <person name="Kazumi Y."/>
            <person name="Sakagami N."/>
            <person name="Ato M."/>
            <person name="Mitarai S."/>
            <person name="Hoshino Y."/>
        </authorList>
    </citation>
    <scope>NUCLEOTIDE SEQUENCE</scope>
    <source>
        <strain evidence="4">1413</strain>
        <strain evidence="3">SRL2020-028</strain>
    </source>
</reference>
<dbReference type="GeneID" id="83630031"/>
<sequence>MTRDDPVGRVDALVGSIGPNLTAPVVNRRDVVLVTGPWLAGVTAVATALRQGLPQHTFVESAELESGAAPKAVVFVVSAAAPLTDSDCALLDAAAENTDVVVAVVTKIDVHYAWRDVLAANQAKLAGHAPRYAQVPWVGVAAAPEVGDPQVDDLIAAVQGQLADSDTARRNRLRAWESRLQKAAQRFDRDADGAGRRARVDALREERSAALRQRRQSRSERTITLRGQIQQARVQLSYFARNRCSSVRTELQEDIAGLPRRAMAGFEEQVRARLGEVADEVAAGVDTDLVEVARHVGVPLELPAAERPTVPVPPAQLKSRRLETRLLMVFGVAFGLGVALTLSRVVAGLAPRLHPGLTAAGIAVCLALGLAMAAWVVHIRTLLGDRAALDRWVGEATSALRSVLEQTVASRVVLAESLLSTEVTAYDEVENARVTDKVSLIDGELREHALAAARAAAARDREMPTIQAALDAVRAELGDPGHPLAPEAAPGASADSTAAPRPTAGGGGF</sequence>
<evidence type="ECO:0000313" key="3">
    <source>
        <dbReference type="EMBL" id="GLB85459.1"/>
    </source>
</evidence>
<feature type="region of interest" description="Disordered" evidence="1">
    <location>
        <begin position="477"/>
        <end position="509"/>
    </location>
</feature>